<dbReference type="PANTHER" id="PTHR28572:SF1">
    <property type="entry name" value="COILED-COIL DOMAIN-CONTAINING PROTEIN 103"/>
    <property type="match status" value="1"/>
</dbReference>
<name>A0AAD9J6Z0_9ANNE</name>
<evidence type="ECO:0000313" key="14">
    <source>
        <dbReference type="Proteomes" id="UP001208570"/>
    </source>
</evidence>
<proteinExistence type="inferred from homology"/>
<dbReference type="InterPro" id="IPR042422">
    <property type="entry name" value="CC103"/>
</dbReference>
<keyword evidence="5" id="KW-0963">Cytoplasm</keyword>
<evidence type="ECO:0000256" key="4">
    <source>
        <dbReference type="ARBA" id="ARBA00011738"/>
    </source>
</evidence>
<dbReference type="InterPro" id="IPR025986">
    <property type="entry name" value="RPAP3-like_C"/>
</dbReference>
<gene>
    <name evidence="13" type="ORF">LSH36_575g01043</name>
</gene>
<feature type="domain" description="Dynein attachment factor N-terminal" evidence="12">
    <location>
        <begin position="9"/>
        <end position="77"/>
    </location>
</feature>
<evidence type="ECO:0000256" key="3">
    <source>
        <dbReference type="ARBA" id="ARBA00004496"/>
    </source>
</evidence>
<evidence type="ECO:0000256" key="1">
    <source>
        <dbReference type="ARBA" id="ARBA00004048"/>
    </source>
</evidence>
<evidence type="ECO:0000259" key="12">
    <source>
        <dbReference type="Pfam" id="PF15867"/>
    </source>
</evidence>
<evidence type="ECO:0008006" key="15">
    <source>
        <dbReference type="Google" id="ProtNLM"/>
    </source>
</evidence>
<evidence type="ECO:0000256" key="2">
    <source>
        <dbReference type="ARBA" id="ARBA00004230"/>
    </source>
</evidence>
<dbReference type="EMBL" id="JAODUP010000575">
    <property type="protein sequence ID" value="KAK2146985.1"/>
    <property type="molecule type" value="Genomic_DNA"/>
</dbReference>
<evidence type="ECO:0000256" key="8">
    <source>
        <dbReference type="ARBA" id="ARBA00023069"/>
    </source>
</evidence>
<dbReference type="Proteomes" id="UP001208570">
    <property type="component" value="Unassembled WGS sequence"/>
</dbReference>
<comment type="subunit">
    <text evidence="4">Homodimer.</text>
</comment>
<dbReference type="InterPro" id="IPR031733">
    <property type="entry name" value="Dynein_attach_N"/>
</dbReference>
<evidence type="ECO:0000313" key="13">
    <source>
        <dbReference type="EMBL" id="KAK2146985.1"/>
    </source>
</evidence>
<comment type="function">
    <text evidence="1">Dynein-attachment factor required for cilia motility.</text>
</comment>
<evidence type="ECO:0000256" key="10">
    <source>
        <dbReference type="ARBA" id="ARBA00049986"/>
    </source>
</evidence>
<dbReference type="GO" id="GO:0031514">
    <property type="term" value="C:motile cilium"/>
    <property type="evidence" value="ECO:0007669"/>
    <property type="project" value="UniProtKB-SubCell"/>
</dbReference>
<dbReference type="PANTHER" id="PTHR28572">
    <property type="entry name" value="COILED-COIL DOMAIN-CONTAINING PROTEIN 103"/>
    <property type="match status" value="1"/>
</dbReference>
<keyword evidence="8" id="KW-0969">Cilium</keyword>
<dbReference type="Pfam" id="PF15867">
    <property type="entry name" value="Dynein_attach_N"/>
    <property type="match status" value="1"/>
</dbReference>
<organism evidence="13 14">
    <name type="scientific">Paralvinella palmiformis</name>
    <dbReference type="NCBI Taxonomy" id="53620"/>
    <lineage>
        <taxon>Eukaryota</taxon>
        <taxon>Metazoa</taxon>
        <taxon>Spiralia</taxon>
        <taxon>Lophotrochozoa</taxon>
        <taxon>Annelida</taxon>
        <taxon>Polychaeta</taxon>
        <taxon>Sedentaria</taxon>
        <taxon>Canalipalpata</taxon>
        <taxon>Terebellida</taxon>
        <taxon>Terebelliformia</taxon>
        <taxon>Alvinellidae</taxon>
        <taxon>Paralvinella</taxon>
    </lineage>
</organism>
<dbReference type="GO" id="GO:0003351">
    <property type="term" value="P:epithelial cilium movement involved in extracellular fluid movement"/>
    <property type="evidence" value="ECO:0007669"/>
    <property type="project" value="TreeGrafter"/>
</dbReference>
<dbReference type="GO" id="GO:0036159">
    <property type="term" value="P:inner dynein arm assembly"/>
    <property type="evidence" value="ECO:0007669"/>
    <property type="project" value="TreeGrafter"/>
</dbReference>
<dbReference type="AlphaFoldDB" id="A0AAD9J6Z0"/>
<keyword evidence="14" id="KW-1185">Reference proteome</keyword>
<dbReference type="GO" id="GO:0005576">
    <property type="term" value="C:extracellular region"/>
    <property type="evidence" value="ECO:0007669"/>
    <property type="project" value="GOC"/>
</dbReference>
<evidence type="ECO:0000256" key="5">
    <source>
        <dbReference type="ARBA" id="ARBA00022490"/>
    </source>
</evidence>
<reference evidence="13" key="1">
    <citation type="journal article" date="2023" name="Mol. Biol. Evol.">
        <title>Third-Generation Sequencing Reveals the Adaptive Role of the Epigenome in Three Deep-Sea Polychaetes.</title>
        <authorList>
            <person name="Perez M."/>
            <person name="Aroh O."/>
            <person name="Sun Y."/>
            <person name="Lan Y."/>
            <person name="Juniper S.K."/>
            <person name="Young C.R."/>
            <person name="Angers B."/>
            <person name="Qian P.Y."/>
        </authorList>
    </citation>
    <scope>NUCLEOTIDE SEQUENCE</scope>
    <source>
        <strain evidence="13">P08H-3</strain>
    </source>
</reference>
<dbReference type="GO" id="GO:0036157">
    <property type="term" value="C:outer dynein arm"/>
    <property type="evidence" value="ECO:0007669"/>
    <property type="project" value="InterPro"/>
</dbReference>
<evidence type="ECO:0000256" key="7">
    <source>
        <dbReference type="ARBA" id="ARBA00022846"/>
    </source>
</evidence>
<dbReference type="Pfam" id="PF13877">
    <property type="entry name" value="RPAP3_C"/>
    <property type="match status" value="1"/>
</dbReference>
<sequence>MVSRKEDAVDFNKLEEEVTAAMEAEAHYYRENDAKFRAINQRVATYEEFRDIVLASHLKPLDKEDRLDKLQCNQPWNQVATRLDTSRIEEMPSGELSKVYKKPANGHEFDRDWRRLCQTNADKYAFLLWLGADVIGQIFKAEISFGLLGDIVVALDDQYQSCHNHMIVAMLERFGTVNRFKLSLDFFSKEEKEACRRLFDKLLKECEANDGTMDVPDKTVVDQKHVSSNSDTQSAAVKLLFTKHEILFLKEKYAV</sequence>
<keyword evidence="6" id="KW-0970">Cilium biogenesis/degradation</keyword>
<evidence type="ECO:0000259" key="11">
    <source>
        <dbReference type="Pfam" id="PF13877"/>
    </source>
</evidence>
<comment type="similarity">
    <text evidence="10">Belongs to the DNAAF19/PR46b family.</text>
</comment>
<protein>
    <recommendedName>
        <fullName evidence="15">Coiled-coil domain-containing protein 103</fullName>
    </recommendedName>
</protein>
<dbReference type="GO" id="GO:0007368">
    <property type="term" value="P:determination of left/right symmetry"/>
    <property type="evidence" value="ECO:0007669"/>
    <property type="project" value="TreeGrafter"/>
</dbReference>
<keyword evidence="7" id="KW-0282">Flagellum</keyword>
<evidence type="ECO:0000256" key="6">
    <source>
        <dbReference type="ARBA" id="ARBA00022794"/>
    </source>
</evidence>
<comment type="caution">
    <text evidence="13">The sequence shown here is derived from an EMBL/GenBank/DDBJ whole genome shotgun (WGS) entry which is preliminary data.</text>
</comment>
<accession>A0AAD9J6Z0</accession>
<feature type="domain" description="RNA-polymerase II-associated protein 3-like C-terminal" evidence="11">
    <location>
        <begin position="102"/>
        <end position="192"/>
    </location>
</feature>
<keyword evidence="9" id="KW-0966">Cell projection</keyword>
<evidence type="ECO:0000256" key="9">
    <source>
        <dbReference type="ARBA" id="ARBA00023273"/>
    </source>
</evidence>
<comment type="subcellular location">
    <subcellularLocation>
        <location evidence="2">Cell projection</location>
        <location evidence="2">Cilium</location>
        <location evidence="2">Flagellum</location>
    </subcellularLocation>
    <subcellularLocation>
        <location evidence="3">Cytoplasm</location>
    </subcellularLocation>
</comment>